<dbReference type="PANTHER" id="PTHR42830:SF2">
    <property type="entry name" value="OSMC_OHR FAMILY PROTEIN"/>
    <property type="match status" value="1"/>
</dbReference>
<dbReference type="PANTHER" id="PTHR42830">
    <property type="entry name" value="OSMOTICALLY INDUCIBLE FAMILY PROTEIN"/>
    <property type="match status" value="1"/>
</dbReference>
<dbReference type="Pfam" id="PF02566">
    <property type="entry name" value="OsmC"/>
    <property type="match status" value="1"/>
</dbReference>
<sequence length="159" mass="17278">MGQPREHRYSVGVTWTGNTGEGTAGYRKFARDHRVAVSGKPVIEGSADPAFVGDPARWNPEELLVASLAQCHMLTYLALCSLKRVRVVDYRDAAEGLMRESAGVGEFVEVTLNPVVEVAEESMIDLASALHEDAHRDCFIARSVGFPVRHLPTITVAGS</sequence>
<organism evidence="1 2">
    <name type="scientific">Streptomyces triticirhizae</name>
    <dbReference type="NCBI Taxonomy" id="2483353"/>
    <lineage>
        <taxon>Bacteria</taxon>
        <taxon>Bacillati</taxon>
        <taxon>Actinomycetota</taxon>
        <taxon>Actinomycetes</taxon>
        <taxon>Kitasatosporales</taxon>
        <taxon>Streptomycetaceae</taxon>
        <taxon>Streptomyces</taxon>
    </lineage>
</organism>
<name>A0A3M2M9U6_9ACTN</name>
<dbReference type="InterPro" id="IPR052707">
    <property type="entry name" value="OsmC_Ohr_Peroxiredoxin"/>
</dbReference>
<dbReference type="Proteomes" id="UP000278673">
    <property type="component" value="Unassembled WGS sequence"/>
</dbReference>
<dbReference type="InterPro" id="IPR003718">
    <property type="entry name" value="OsmC/Ohr_fam"/>
</dbReference>
<reference evidence="1 2" key="1">
    <citation type="submission" date="2018-10" db="EMBL/GenBank/DDBJ databases">
        <title>Isolation, diversity and antifungal activity of actinobacteria from wheat.</title>
        <authorList>
            <person name="Han C."/>
        </authorList>
    </citation>
    <scope>NUCLEOTIDE SEQUENCE [LARGE SCALE GENOMIC DNA]</scope>
    <source>
        <strain evidence="1 2">NEAU-YY642</strain>
    </source>
</reference>
<accession>A0A3M2M9U6</accession>
<comment type="caution">
    <text evidence="1">The sequence shown here is derived from an EMBL/GenBank/DDBJ whole genome shotgun (WGS) entry which is preliminary data.</text>
</comment>
<dbReference type="AlphaFoldDB" id="A0A3M2M9U6"/>
<proteinExistence type="predicted"/>
<dbReference type="RefSeq" id="WP_122182156.1">
    <property type="nucleotide sequence ID" value="NZ_RFFJ01000006.1"/>
</dbReference>
<protein>
    <submittedName>
        <fullName evidence="1">OsmC family peroxiredoxin</fullName>
    </submittedName>
</protein>
<evidence type="ECO:0000313" key="2">
    <source>
        <dbReference type="Proteomes" id="UP000278673"/>
    </source>
</evidence>
<gene>
    <name evidence="1" type="ORF">EBN88_02750</name>
</gene>
<dbReference type="EMBL" id="RFFJ01000006">
    <property type="protein sequence ID" value="RMI45653.1"/>
    <property type="molecule type" value="Genomic_DNA"/>
</dbReference>
<dbReference type="InterPro" id="IPR015946">
    <property type="entry name" value="KH_dom-like_a/b"/>
</dbReference>
<dbReference type="Gene3D" id="3.30.300.20">
    <property type="match status" value="1"/>
</dbReference>
<dbReference type="SUPFAM" id="SSF82784">
    <property type="entry name" value="OsmC-like"/>
    <property type="match status" value="1"/>
</dbReference>
<dbReference type="InterPro" id="IPR036102">
    <property type="entry name" value="OsmC/Ohrsf"/>
</dbReference>
<evidence type="ECO:0000313" key="1">
    <source>
        <dbReference type="EMBL" id="RMI45653.1"/>
    </source>
</evidence>
<keyword evidence="2" id="KW-1185">Reference proteome</keyword>